<accession>A0AA38C483</accession>
<evidence type="ECO:0000313" key="3">
    <source>
        <dbReference type="Proteomes" id="UP000824469"/>
    </source>
</evidence>
<reference evidence="2 3" key="1">
    <citation type="journal article" date="2021" name="Nat. Plants">
        <title>The Taxus genome provides insights into paclitaxel biosynthesis.</title>
        <authorList>
            <person name="Xiong X."/>
            <person name="Gou J."/>
            <person name="Liao Q."/>
            <person name="Li Y."/>
            <person name="Zhou Q."/>
            <person name="Bi G."/>
            <person name="Li C."/>
            <person name="Du R."/>
            <person name="Wang X."/>
            <person name="Sun T."/>
            <person name="Guo L."/>
            <person name="Liang H."/>
            <person name="Lu P."/>
            <person name="Wu Y."/>
            <person name="Zhang Z."/>
            <person name="Ro D.K."/>
            <person name="Shang Y."/>
            <person name="Huang S."/>
            <person name="Yan J."/>
        </authorList>
    </citation>
    <scope>NUCLEOTIDE SEQUENCE [LARGE SCALE GENOMIC DNA]</scope>
    <source>
        <strain evidence="2">Ta-2019</strain>
    </source>
</reference>
<evidence type="ECO:0000313" key="2">
    <source>
        <dbReference type="EMBL" id="KAH9292351.1"/>
    </source>
</evidence>
<dbReference type="EMBL" id="JAHRHJ020003169">
    <property type="protein sequence ID" value="KAH9292351.1"/>
    <property type="molecule type" value="Genomic_DNA"/>
</dbReference>
<proteinExistence type="predicted"/>
<protein>
    <submittedName>
        <fullName evidence="2">Uncharacterized protein</fullName>
    </submittedName>
</protein>
<feature type="region of interest" description="Disordered" evidence="1">
    <location>
        <begin position="275"/>
        <end position="297"/>
    </location>
</feature>
<name>A0AA38C483_TAXCH</name>
<organism evidence="2 3">
    <name type="scientific">Taxus chinensis</name>
    <name type="common">Chinese yew</name>
    <name type="synonym">Taxus wallichiana var. chinensis</name>
    <dbReference type="NCBI Taxonomy" id="29808"/>
    <lineage>
        <taxon>Eukaryota</taxon>
        <taxon>Viridiplantae</taxon>
        <taxon>Streptophyta</taxon>
        <taxon>Embryophyta</taxon>
        <taxon>Tracheophyta</taxon>
        <taxon>Spermatophyta</taxon>
        <taxon>Pinopsida</taxon>
        <taxon>Pinidae</taxon>
        <taxon>Conifers II</taxon>
        <taxon>Cupressales</taxon>
        <taxon>Taxaceae</taxon>
        <taxon>Taxus</taxon>
    </lineage>
</organism>
<sequence>MESKLGKLVEGQERLMDSMGLLARVLHNRHALGGNIGEKGEQYLRQPQRTQSESPNPSFLPRREAMHEEKEGQPLGQHIASCFEEYKALLEEIRNSLTLAEFLGVKKGRIKPRTKSKEKENPKLLGMAREQPLEAIEASVTLAKDKPLTDFSNNTLEIQEWGVNMEQGPKHERGIMDPTSQGNAPLMLDSLLVPNDCFGLTLDREKSEEEETLPRFPRRHNMAAWFEEYRALSSKIRDAISLTEFMGFKRGKVGALEVPNTLPRNESLTDIQNSSTKEHVFEEKTMEHEPKEEEKSDLHMGEVKLVMEDQFPGENEDKKLAGISKAAAHWRQVDDIHDRGKDHEEVPCMDNTRYGRNSHISYSLSPPMSLPYLFHRGQLVEREKHMASLMLHGGHYGKHSKKEGFNRIVANECLFPCIWLEEKSMKDVMHSHHLVKNEMMQSNFITKGHQSFKLALGRHMVSSVLPFVIQQSFDLDFQFLVNAHIHKKILPIEIQVVCMKLVFELKWNECYSFDPGIVTQLSLKGMIGSNKRVDLWCLKLAIASFYVVVLEQQSHYTVIQFLSWIIHDERNSLHHMLLQQLLQETHQKEVSLVLWLTHANNSPFPIELVQHSLRSGFPLCHHVKKLRKTQERG</sequence>
<gene>
    <name evidence="2" type="ORF">KI387_042461</name>
</gene>
<comment type="caution">
    <text evidence="2">The sequence shown here is derived from an EMBL/GenBank/DDBJ whole genome shotgun (WGS) entry which is preliminary data.</text>
</comment>
<evidence type="ECO:0000256" key="1">
    <source>
        <dbReference type="SAM" id="MobiDB-lite"/>
    </source>
</evidence>
<dbReference type="AlphaFoldDB" id="A0AA38C483"/>
<keyword evidence="3" id="KW-1185">Reference proteome</keyword>
<dbReference type="Proteomes" id="UP000824469">
    <property type="component" value="Unassembled WGS sequence"/>
</dbReference>
<feature type="compositionally biased region" description="Basic and acidic residues" evidence="1">
    <location>
        <begin position="276"/>
        <end position="297"/>
    </location>
</feature>